<name>A0A545UPW9_9HYPO</name>
<feature type="compositionally biased region" description="Polar residues" evidence="1">
    <location>
        <begin position="170"/>
        <end position="183"/>
    </location>
</feature>
<feature type="compositionally biased region" description="Pro residues" evidence="1">
    <location>
        <begin position="136"/>
        <end position="146"/>
    </location>
</feature>
<evidence type="ECO:0000313" key="4">
    <source>
        <dbReference type="Proteomes" id="UP000315783"/>
    </source>
</evidence>
<evidence type="ECO:0000256" key="1">
    <source>
        <dbReference type="SAM" id="MobiDB-lite"/>
    </source>
</evidence>
<dbReference type="EMBL" id="SPUK01000019">
    <property type="protein sequence ID" value="TQV91507.1"/>
    <property type="molecule type" value="Genomic_DNA"/>
</dbReference>
<evidence type="ECO:0000313" key="3">
    <source>
        <dbReference type="EMBL" id="TQV91507.1"/>
    </source>
</evidence>
<sequence length="199" mass="20859">MPSIVIASLSSLVLVPVLLSGLVAGTDSNLSRPDKRYFRLCSHPGTPRSHQPTPYSPPRGRPGLPSWRESSVWWPANAARGLIALPSINFNSFGGEPTPPPSLLTRTAWPFPSSPDDVKYQISPALPLAVTSSFPHKPPSKVPVTPPHDSAAAAAAISPPAWTSSSTPSLHATGSCPGSSSHQPPCHVPCLLAAFSATR</sequence>
<evidence type="ECO:0000256" key="2">
    <source>
        <dbReference type="SAM" id="SignalP"/>
    </source>
</evidence>
<organism evidence="3 4">
    <name type="scientific">Cordyceps javanica</name>
    <dbReference type="NCBI Taxonomy" id="43265"/>
    <lineage>
        <taxon>Eukaryota</taxon>
        <taxon>Fungi</taxon>
        <taxon>Dikarya</taxon>
        <taxon>Ascomycota</taxon>
        <taxon>Pezizomycotina</taxon>
        <taxon>Sordariomycetes</taxon>
        <taxon>Hypocreomycetidae</taxon>
        <taxon>Hypocreales</taxon>
        <taxon>Cordycipitaceae</taxon>
        <taxon>Cordyceps</taxon>
    </lineage>
</organism>
<feature type="signal peptide" evidence="2">
    <location>
        <begin position="1"/>
        <end position="25"/>
    </location>
</feature>
<gene>
    <name evidence="3" type="ORF">IF1G_10006</name>
</gene>
<reference evidence="3 4" key="1">
    <citation type="journal article" date="2019" name="Appl. Microbiol. Biotechnol.">
        <title>Genome sequence of Isaria javanica and comparative genome analysis insights into family S53 peptidase evolution in fungal entomopathogens.</title>
        <authorList>
            <person name="Lin R."/>
            <person name="Zhang X."/>
            <person name="Xin B."/>
            <person name="Zou M."/>
            <person name="Gao Y."/>
            <person name="Qin F."/>
            <person name="Hu Q."/>
            <person name="Xie B."/>
            <person name="Cheng X."/>
        </authorList>
    </citation>
    <scope>NUCLEOTIDE SEQUENCE [LARGE SCALE GENOMIC DNA]</scope>
    <source>
        <strain evidence="3 4">IJ1G</strain>
    </source>
</reference>
<feature type="compositionally biased region" description="Low complexity" evidence="1">
    <location>
        <begin position="147"/>
        <end position="169"/>
    </location>
</feature>
<accession>A0A545UPW9</accession>
<keyword evidence="2" id="KW-0732">Signal</keyword>
<feature type="region of interest" description="Disordered" evidence="1">
    <location>
        <begin position="135"/>
        <end position="184"/>
    </location>
</feature>
<keyword evidence="4" id="KW-1185">Reference proteome</keyword>
<feature type="chain" id="PRO_5022004921" evidence="2">
    <location>
        <begin position="26"/>
        <end position="199"/>
    </location>
</feature>
<comment type="caution">
    <text evidence="3">The sequence shown here is derived from an EMBL/GenBank/DDBJ whole genome shotgun (WGS) entry which is preliminary data.</text>
</comment>
<dbReference type="Proteomes" id="UP000315783">
    <property type="component" value="Unassembled WGS sequence"/>
</dbReference>
<dbReference type="AlphaFoldDB" id="A0A545UPW9"/>
<feature type="region of interest" description="Disordered" evidence="1">
    <location>
        <begin position="40"/>
        <end position="62"/>
    </location>
</feature>
<proteinExistence type="predicted"/>
<protein>
    <submittedName>
        <fullName evidence="3">Uncharacterized protein</fullName>
    </submittedName>
</protein>